<dbReference type="Proteomes" id="UP001055811">
    <property type="component" value="Linkage Group LG02"/>
</dbReference>
<keyword evidence="2" id="KW-1185">Reference proteome</keyword>
<name>A0ACB9G5L1_CICIN</name>
<protein>
    <submittedName>
        <fullName evidence="1">Uncharacterized protein</fullName>
    </submittedName>
</protein>
<reference evidence="1 2" key="2">
    <citation type="journal article" date="2022" name="Mol. Ecol. Resour.">
        <title>The genomes of chicory, endive, great burdock and yacon provide insights into Asteraceae paleo-polyploidization history and plant inulin production.</title>
        <authorList>
            <person name="Fan W."/>
            <person name="Wang S."/>
            <person name="Wang H."/>
            <person name="Wang A."/>
            <person name="Jiang F."/>
            <person name="Liu H."/>
            <person name="Zhao H."/>
            <person name="Xu D."/>
            <person name="Zhang Y."/>
        </authorList>
    </citation>
    <scope>NUCLEOTIDE SEQUENCE [LARGE SCALE GENOMIC DNA]</scope>
    <source>
        <strain evidence="2">cv. Punajuju</strain>
        <tissue evidence="1">Leaves</tissue>
    </source>
</reference>
<proteinExistence type="predicted"/>
<comment type="caution">
    <text evidence="1">The sequence shown here is derived from an EMBL/GenBank/DDBJ whole genome shotgun (WGS) entry which is preliminary data.</text>
</comment>
<sequence length="131" mass="14179">MRELCCSIVSAVVFRSLFLLAIFQFGVVGATLGAMAGAVIGCSNKMRFTEGVIVGAVSGTALSYNLIKASYDHLLSDDADEMVFLVHLVKLITGALEKILGHDEYKIMGSNKQEPFGKGYSLANFVKSWKH</sequence>
<evidence type="ECO:0000313" key="1">
    <source>
        <dbReference type="EMBL" id="KAI3778506.1"/>
    </source>
</evidence>
<organism evidence="1 2">
    <name type="scientific">Cichorium intybus</name>
    <name type="common">Chicory</name>
    <dbReference type="NCBI Taxonomy" id="13427"/>
    <lineage>
        <taxon>Eukaryota</taxon>
        <taxon>Viridiplantae</taxon>
        <taxon>Streptophyta</taxon>
        <taxon>Embryophyta</taxon>
        <taxon>Tracheophyta</taxon>
        <taxon>Spermatophyta</taxon>
        <taxon>Magnoliopsida</taxon>
        <taxon>eudicotyledons</taxon>
        <taxon>Gunneridae</taxon>
        <taxon>Pentapetalae</taxon>
        <taxon>asterids</taxon>
        <taxon>campanulids</taxon>
        <taxon>Asterales</taxon>
        <taxon>Asteraceae</taxon>
        <taxon>Cichorioideae</taxon>
        <taxon>Cichorieae</taxon>
        <taxon>Cichoriinae</taxon>
        <taxon>Cichorium</taxon>
    </lineage>
</organism>
<gene>
    <name evidence="1" type="ORF">L2E82_07859</name>
</gene>
<reference evidence="2" key="1">
    <citation type="journal article" date="2022" name="Mol. Ecol. Resour.">
        <title>The genomes of chicory, endive, great burdock and yacon provide insights into Asteraceae palaeo-polyploidization history and plant inulin production.</title>
        <authorList>
            <person name="Fan W."/>
            <person name="Wang S."/>
            <person name="Wang H."/>
            <person name="Wang A."/>
            <person name="Jiang F."/>
            <person name="Liu H."/>
            <person name="Zhao H."/>
            <person name="Xu D."/>
            <person name="Zhang Y."/>
        </authorList>
    </citation>
    <scope>NUCLEOTIDE SEQUENCE [LARGE SCALE GENOMIC DNA]</scope>
    <source>
        <strain evidence="2">cv. Punajuju</strain>
    </source>
</reference>
<evidence type="ECO:0000313" key="2">
    <source>
        <dbReference type="Proteomes" id="UP001055811"/>
    </source>
</evidence>
<accession>A0ACB9G5L1</accession>
<dbReference type="EMBL" id="CM042010">
    <property type="protein sequence ID" value="KAI3778506.1"/>
    <property type="molecule type" value="Genomic_DNA"/>
</dbReference>